<dbReference type="Proteomes" id="UP000503222">
    <property type="component" value="Chromosome"/>
</dbReference>
<feature type="chain" id="PRO_5026212327" evidence="1">
    <location>
        <begin position="23"/>
        <end position="239"/>
    </location>
</feature>
<dbReference type="Pfam" id="PF04402">
    <property type="entry name" value="SIMPL"/>
    <property type="match status" value="1"/>
</dbReference>
<gene>
    <name evidence="2" type="ORF">G7077_05730</name>
</gene>
<feature type="signal peptide" evidence="1">
    <location>
        <begin position="1"/>
        <end position="22"/>
    </location>
</feature>
<reference evidence="2 3" key="1">
    <citation type="submission" date="2020-03" db="EMBL/GenBank/DDBJ databases">
        <title>Sphingomonas sp. nov., isolated from fish.</title>
        <authorList>
            <person name="Hyun D.-W."/>
            <person name="Bae J.-W."/>
        </authorList>
    </citation>
    <scope>NUCLEOTIDE SEQUENCE [LARGE SCALE GENOMIC DNA]</scope>
    <source>
        <strain evidence="2 3">HDW15B</strain>
    </source>
</reference>
<keyword evidence="1" id="KW-0732">Signal</keyword>
<proteinExistence type="predicted"/>
<dbReference type="KEGG" id="spii:G7077_05730"/>
<keyword evidence="3" id="KW-1185">Reference proteome</keyword>
<protein>
    <submittedName>
        <fullName evidence="2">SIMPL domain-containing protein</fullName>
    </submittedName>
</protein>
<dbReference type="InterPro" id="IPR007497">
    <property type="entry name" value="SIMPL/DUF541"/>
</dbReference>
<sequence>MRSFLIAGFLLAGVATAMPAGAQQLVVQPMAGTRLDLSVTGEVTRVPDVAIISAGVVTRAATASAAINQNAARMDRVLAALKRAGIAERDVQTSSINLNPEYRYQDGQSPRLTGYSASNQVSVRFRDIANSGKILDALVAEGANQINGPTLTIDKPEAARDEARVAALAAGRARAELYARSLGKRVGRLISVSEGQAPGFQPMEIVVTGMRAQAASADSKIVPGEQQVQVVLSMSFELQ</sequence>
<evidence type="ECO:0000313" key="3">
    <source>
        <dbReference type="Proteomes" id="UP000503222"/>
    </source>
</evidence>
<dbReference type="PANTHER" id="PTHR34387">
    <property type="entry name" value="SLR1258 PROTEIN"/>
    <property type="match status" value="1"/>
</dbReference>
<accession>A0A6G7YP22</accession>
<dbReference type="RefSeq" id="WP_166410869.1">
    <property type="nucleotide sequence ID" value="NZ_CP049869.1"/>
</dbReference>
<name>A0A6G7YP22_9SPHN</name>
<evidence type="ECO:0000256" key="1">
    <source>
        <dbReference type="SAM" id="SignalP"/>
    </source>
</evidence>
<dbReference type="PANTHER" id="PTHR34387:SF1">
    <property type="entry name" value="PERIPLASMIC IMMUNOGENIC PROTEIN"/>
    <property type="match status" value="1"/>
</dbReference>
<dbReference type="GO" id="GO:0006974">
    <property type="term" value="P:DNA damage response"/>
    <property type="evidence" value="ECO:0007669"/>
    <property type="project" value="TreeGrafter"/>
</dbReference>
<dbReference type="InterPro" id="IPR052022">
    <property type="entry name" value="26kDa_periplasmic_antigen"/>
</dbReference>
<dbReference type="Gene3D" id="3.30.70.2970">
    <property type="entry name" value="Protein of unknown function (DUF541), domain 2"/>
    <property type="match status" value="1"/>
</dbReference>
<evidence type="ECO:0000313" key="2">
    <source>
        <dbReference type="EMBL" id="QIK78476.1"/>
    </source>
</evidence>
<dbReference type="EMBL" id="CP049869">
    <property type="protein sequence ID" value="QIK78476.1"/>
    <property type="molecule type" value="Genomic_DNA"/>
</dbReference>
<organism evidence="2 3">
    <name type="scientific">Sphingomonas piscis</name>
    <dbReference type="NCBI Taxonomy" id="2714943"/>
    <lineage>
        <taxon>Bacteria</taxon>
        <taxon>Pseudomonadati</taxon>
        <taxon>Pseudomonadota</taxon>
        <taxon>Alphaproteobacteria</taxon>
        <taxon>Sphingomonadales</taxon>
        <taxon>Sphingomonadaceae</taxon>
        <taxon>Sphingomonas</taxon>
    </lineage>
</organism>
<dbReference type="Gene3D" id="3.30.110.170">
    <property type="entry name" value="Protein of unknown function (DUF541), domain 1"/>
    <property type="match status" value="1"/>
</dbReference>
<dbReference type="AlphaFoldDB" id="A0A6G7YP22"/>